<dbReference type="EnsemblMetazoa" id="tetur26g00800.1">
    <property type="protein sequence ID" value="tetur26g00800.1"/>
    <property type="gene ID" value="tetur26g00800"/>
</dbReference>
<comment type="subcellular location">
    <subcellularLocation>
        <location evidence="1">Membrane</location>
        <topology evidence="1">Single-pass membrane protein</topology>
    </subcellularLocation>
</comment>
<feature type="transmembrane region" description="Helical" evidence="6">
    <location>
        <begin position="119"/>
        <end position="142"/>
    </location>
</feature>
<organism evidence="8 9">
    <name type="scientific">Tetranychus urticae</name>
    <name type="common">Two-spotted spider mite</name>
    <dbReference type="NCBI Taxonomy" id="32264"/>
    <lineage>
        <taxon>Eukaryota</taxon>
        <taxon>Metazoa</taxon>
        <taxon>Ecdysozoa</taxon>
        <taxon>Arthropoda</taxon>
        <taxon>Chelicerata</taxon>
        <taxon>Arachnida</taxon>
        <taxon>Acari</taxon>
        <taxon>Acariformes</taxon>
        <taxon>Trombidiformes</taxon>
        <taxon>Prostigmata</taxon>
        <taxon>Eleutherengona</taxon>
        <taxon>Raphignathae</taxon>
        <taxon>Tetranychoidea</taxon>
        <taxon>Tetranychidae</taxon>
        <taxon>Tetranychus</taxon>
    </lineage>
</organism>
<reference evidence="8" key="2">
    <citation type="submission" date="2015-06" db="UniProtKB">
        <authorList>
            <consortium name="EnsemblMetazoa"/>
        </authorList>
    </citation>
    <scope>IDENTIFICATION</scope>
</reference>
<keyword evidence="4" id="KW-0175">Coiled coil</keyword>
<evidence type="ECO:0000256" key="1">
    <source>
        <dbReference type="ARBA" id="ARBA00004167"/>
    </source>
</evidence>
<evidence type="ECO:0000256" key="2">
    <source>
        <dbReference type="ARBA" id="ARBA00022692"/>
    </source>
</evidence>
<name>T1KXN5_TETUR</name>
<dbReference type="PANTHER" id="PTHR21377">
    <property type="entry name" value="PROTEIN FAM210B, MITOCHONDRIAL"/>
    <property type="match status" value="1"/>
</dbReference>
<sequence length="234" mass="26674">MAQVTRLCPLTGFLSRRVIPLSNCSPILRNSHALPRRCPFVPSLGNHVKLVRDSKLFHVNKLTRQPNIFQSRNSIRFYCEKTPKNGLTEPDHIRYWETFEAEMKQLTLIQRYKKMFKEFWYVGIPVVGITSALWLGTFYLIAASGYVKPLVSKLRDFGVPETIAKALESDKVGTLAIAVVMYKLATPARYAVSIAGTVKAIKILLRRGMIKPVPPKNKLKEIVLKKVYEKSKQQ</sequence>
<proteinExistence type="predicted"/>
<dbReference type="HOGENOM" id="CLU_103500_0_0_1"/>
<dbReference type="Pfam" id="PF06916">
    <property type="entry name" value="FAM210A-B_dom"/>
    <property type="match status" value="1"/>
</dbReference>
<dbReference type="Proteomes" id="UP000015104">
    <property type="component" value="Unassembled WGS sequence"/>
</dbReference>
<dbReference type="OMA" id="IRYWETF"/>
<dbReference type="GO" id="GO:0005739">
    <property type="term" value="C:mitochondrion"/>
    <property type="evidence" value="ECO:0007669"/>
    <property type="project" value="TreeGrafter"/>
</dbReference>
<dbReference type="AlphaFoldDB" id="T1KXN5"/>
<evidence type="ECO:0000256" key="4">
    <source>
        <dbReference type="ARBA" id="ARBA00023054"/>
    </source>
</evidence>
<evidence type="ECO:0000313" key="8">
    <source>
        <dbReference type="EnsemblMetazoa" id="tetur26g00800.1"/>
    </source>
</evidence>
<keyword evidence="2 6" id="KW-0812">Transmembrane</keyword>
<evidence type="ECO:0000256" key="5">
    <source>
        <dbReference type="ARBA" id="ARBA00023136"/>
    </source>
</evidence>
<dbReference type="PANTHER" id="PTHR21377:SF1">
    <property type="entry name" value="PROTEIN FAM210A"/>
    <property type="match status" value="1"/>
</dbReference>
<keyword evidence="9" id="KW-1185">Reference proteome</keyword>
<evidence type="ECO:0000259" key="7">
    <source>
        <dbReference type="Pfam" id="PF06916"/>
    </source>
</evidence>
<protein>
    <recommendedName>
        <fullName evidence="7">DUF1279 domain-containing protein</fullName>
    </recommendedName>
</protein>
<dbReference type="GO" id="GO:0016020">
    <property type="term" value="C:membrane"/>
    <property type="evidence" value="ECO:0007669"/>
    <property type="project" value="UniProtKB-SubCell"/>
</dbReference>
<dbReference type="eggNOG" id="KOG4082">
    <property type="taxonomic scope" value="Eukaryota"/>
</dbReference>
<evidence type="ECO:0000256" key="6">
    <source>
        <dbReference type="SAM" id="Phobius"/>
    </source>
</evidence>
<keyword evidence="3 6" id="KW-1133">Transmembrane helix</keyword>
<feature type="domain" description="DUF1279" evidence="7">
    <location>
        <begin position="110"/>
        <end position="197"/>
    </location>
</feature>
<gene>
    <name evidence="8" type="primary">107368332</name>
</gene>
<evidence type="ECO:0000256" key="3">
    <source>
        <dbReference type="ARBA" id="ARBA00022989"/>
    </source>
</evidence>
<dbReference type="EMBL" id="CAEY01000696">
    <property type="status" value="NOT_ANNOTATED_CDS"/>
    <property type="molecule type" value="Genomic_DNA"/>
</dbReference>
<dbReference type="InterPro" id="IPR045866">
    <property type="entry name" value="FAM210A/B-like"/>
</dbReference>
<dbReference type="OrthoDB" id="5874039at2759"/>
<accession>T1KXN5</accession>
<evidence type="ECO:0000313" key="9">
    <source>
        <dbReference type="Proteomes" id="UP000015104"/>
    </source>
</evidence>
<dbReference type="KEGG" id="tut:107368332"/>
<reference evidence="9" key="1">
    <citation type="submission" date="2011-08" db="EMBL/GenBank/DDBJ databases">
        <authorList>
            <person name="Rombauts S."/>
        </authorList>
    </citation>
    <scope>NUCLEOTIDE SEQUENCE</scope>
    <source>
        <strain evidence="9">London</strain>
    </source>
</reference>
<dbReference type="InterPro" id="IPR009688">
    <property type="entry name" value="FAM210A/B-like_dom"/>
</dbReference>
<keyword evidence="5 6" id="KW-0472">Membrane</keyword>